<sequence>MYKGTVLITGASGFLGSHIAARLIDQGYKIRATFRSESKSQLFLNVLGGKNIETCIVADITAPGAFLGAIVGADFVIHTASPFTFKITDIKKDLIEPAVEGTTRMLEAIASSSNVKRVVLTSSFAAVVDPTKGPRAGYSYTGPVLKPRVEEDWNPMTPEKALENNLFGYQASKTFAEKAAWDFIDSKARNGKTPSLVTICPPMIFGPVHPASGITKDALNESSAQLLHAMTSADPAPTRMPVFVDVRDVAQAHVDALDVAKIPNSERFVVCAGKFTWAAIKEIYESGAASAESMSPANDYYSISTKKIEEMMGIKWIGLQSSVKDALQSLDVKSKI</sequence>
<comment type="similarity">
    <text evidence="2">Belongs to the NAD(P)-dependent epimerase/dehydratase family. Dihydroflavonol-4-reductase subfamily.</text>
</comment>
<evidence type="ECO:0000256" key="1">
    <source>
        <dbReference type="ARBA" id="ARBA00023002"/>
    </source>
</evidence>
<gene>
    <name evidence="4" type="ORF">CSOL1703_00014865</name>
</gene>
<dbReference type="Gene3D" id="3.40.50.720">
    <property type="entry name" value="NAD(P)-binding Rossmann-like Domain"/>
    <property type="match status" value="1"/>
</dbReference>
<proteinExistence type="inferred from homology"/>
<dbReference type="EMBL" id="CABFOC020000043">
    <property type="protein sequence ID" value="CAH0051934.1"/>
    <property type="molecule type" value="Genomic_DNA"/>
</dbReference>
<dbReference type="OrthoDB" id="2735536at2759"/>
<accession>A0A9N9ZA98</accession>
<dbReference type="AlphaFoldDB" id="A0A9N9ZA98"/>
<evidence type="ECO:0000259" key="3">
    <source>
        <dbReference type="Pfam" id="PF01370"/>
    </source>
</evidence>
<name>A0A9N9ZA98_9HYPO</name>
<reference evidence="5" key="1">
    <citation type="submission" date="2019-06" db="EMBL/GenBank/DDBJ databases">
        <authorList>
            <person name="Broberg M."/>
        </authorList>
    </citation>
    <scope>NUCLEOTIDE SEQUENCE [LARGE SCALE GENOMIC DNA]</scope>
</reference>
<dbReference type="Pfam" id="PF01370">
    <property type="entry name" value="Epimerase"/>
    <property type="match status" value="1"/>
</dbReference>
<comment type="caution">
    <text evidence="4">The sequence shown here is derived from an EMBL/GenBank/DDBJ whole genome shotgun (WGS) entry which is preliminary data.</text>
</comment>
<dbReference type="GO" id="GO:0016616">
    <property type="term" value="F:oxidoreductase activity, acting on the CH-OH group of donors, NAD or NADP as acceptor"/>
    <property type="evidence" value="ECO:0007669"/>
    <property type="project" value="TreeGrafter"/>
</dbReference>
<reference evidence="4 5" key="2">
    <citation type="submission" date="2021-10" db="EMBL/GenBank/DDBJ databases">
        <authorList>
            <person name="Piombo E."/>
        </authorList>
    </citation>
    <scope>NUCLEOTIDE SEQUENCE [LARGE SCALE GENOMIC DNA]</scope>
</reference>
<dbReference type="InterPro" id="IPR050425">
    <property type="entry name" value="NAD(P)_dehydrat-like"/>
</dbReference>
<dbReference type="InterPro" id="IPR001509">
    <property type="entry name" value="Epimerase_deHydtase"/>
</dbReference>
<dbReference type="SUPFAM" id="SSF51735">
    <property type="entry name" value="NAD(P)-binding Rossmann-fold domains"/>
    <property type="match status" value="1"/>
</dbReference>
<evidence type="ECO:0000313" key="5">
    <source>
        <dbReference type="Proteomes" id="UP000775872"/>
    </source>
</evidence>
<dbReference type="Proteomes" id="UP000775872">
    <property type="component" value="Unassembled WGS sequence"/>
</dbReference>
<keyword evidence="1" id="KW-0560">Oxidoreductase</keyword>
<protein>
    <recommendedName>
        <fullName evidence="3">NAD-dependent epimerase/dehydratase domain-containing protein</fullName>
    </recommendedName>
</protein>
<dbReference type="PANTHER" id="PTHR10366">
    <property type="entry name" value="NAD DEPENDENT EPIMERASE/DEHYDRATASE"/>
    <property type="match status" value="1"/>
</dbReference>
<evidence type="ECO:0000256" key="2">
    <source>
        <dbReference type="ARBA" id="ARBA00023445"/>
    </source>
</evidence>
<dbReference type="PANTHER" id="PTHR10366:SF564">
    <property type="entry name" value="STEROL-4-ALPHA-CARBOXYLATE 3-DEHYDROGENASE, DECARBOXYLATING"/>
    <property type="match status" value="1"/>
</dbReference>
<evidence type="ECO:0000313" key="4">
    <source>
        <dbReference type="EMBL" id="CAH0051934.1"/>
    </source>
</evidence>
<feature type="domain" description="NAD-dependent epimerase/dehydratase" evidence="3">
    <location>
        <begin position="6"/>
        <end position="270"/>
    </location>
</feature>
<keyword evidence="5" id="KW-1185">Reference proteome</keyword>
<organism evidence="4 5">
    <name type="scientific">Clonostachys solani</name>
    <dbReference type="NCBI Taxonomy" id="160281"/>
    <lineage>
        <taxon>Eukaryota</taxon>
        <taxon>Fungi</taxon>
        <taxon>Dikarya</taxon>
        <taxon>Ascomycota</taxon>
        <taxon>Pezizomycotina</taxon>
        <taxon>Sordariomycetes</taxon>
        <taxon>Hypocreomycetidae</taxon>
        <taxon>Hypocreales</taxon>
        <taxon>Bionectriaceae</taxon>
        <taxon>Clonostachys</taxon>
    </lineage>
</organism>
<dbReference type="InterPro" id="IPR036291">
    <property type="entry name" value="NAD(P)-bd_dom_sf"/>
</dbReference>